<dbReference type="Pfam" id="PF03917">
    <property type="entry name" value="GSH_synth_ATP"/>
    <property type="match status" value="1"/>
</dbReference>
<dbReference type="Proteomes" id="UP001159363">
    <property type="component" value="Chromosome 12"/>
</dbReference>
<accession>A0ABQ9GFR2</accession>
<protein>
    <submittedName>
        <fullName evidence="1">Uncharacterized protein</fullName>
    </submittedName>
</protein>
<dbReference type="EMBL" id="JARBHB010000013">
    <property type="protein sequence ID" value="KAJ8870431.1"/>
    <property type="molecule type" value="Genomic_DNA"/>
</dbReference>
<organism evidence="1 2">
    <name type="scientific">Dryococelus australis</name>
    <dbReference type="NCBI Taxonomy" id="614101"/>
    <lineage>
        <taxon>Eukaryota</taxon>
        <taxon>Metazoa</taxon>
        <taxon>Ecdysozoa</taxon>
        <taxon>Arthropoda</taxon>
        <taxon>Hexapoda</taxon>
        <taxon>Insecta</taxon>
        <taxon>Pterygota</taxon>
        <taxon>Neoptera</taxon>
        <taxon>Polyneoptera</taxon>
        <taxon>Phasmatodea</taxon>
        <taxon>Verophasmatodea</taxon>
        <taxon>Anareolatae</taxon>
        <taxon>Phasmatidae</taxon>
        <taxon>Eurycanthinae</taxon>
        <taxon>Dryococelus</taxon>
    </lineage>
</organism>
<evidence type="ECO:0000313" key="1">
    <source>
        <dbReference type="EMBL" id="KAJ8870431.1"/>
    </source>
</evidence>
<dbReference type="SUPFAM" id="SSF56059">
    <property type="entry name" value="Glutathione synthetase ATP-binding domain-like"/>
    <property type="match status" value="1"/>
</dbReference>
<dbReference type="PANTHER" id="PTHR45749:SF21">
    <property type="entry name" value="DUF4371 DOMAIN-CONTAINING PROTEIN"/>
    <property type="match status" value="1"/>
</dbReference>
<reference evidence="1 2" key="1">
    <citation type="submission" date="2023-02" db="EMBL/GenBank/DDBJ databases">
        <title>LHISI_Scaffold_Assembly.</title>
        <authorList>
            <person name="Stuart O.P."/>
            <person name="Cleave R."/>
            <person name="Magrath M.J.L."/>
            <person name="Mikheyev A.S."/>
        </authorList>
    </citation>
    <scope>NUCLEOTIDE SEQUENCE [LARGE SCALE GENOMIC DNA]</scope>
    <source>
        <strain evidence="1">Daus_M_001</strain>
        <tissue evidence="1">Leg muscle</tissue>
    </source>
</reference>
<comment type="caution">
    <text evidence="1">The sequence shown here is derived from an EMBL/GenBank/DDBJ whole genome shotgun (WGS) entry which is preliminary data.</text>
</comment>
<gene>
    <name evidence="1" type="ORF">PR048_029453</name>
</gene>
<dbReference type="PANTHER" id="PTHR45749">
    <property type="match status" value="1"/>
</dbReference>
<name>A0ABQ9GFR2_9NEOP</name>
<sequence length="280" mass="31542">MRVKRCEYGAASECKGGENGISSRKPVDQWHRLGKFPCATMPGIKQNRFTLLSVDMHSWLMLACEPAHRQCGRVHKPHVHKYEYPTMHKYLRQQAPSALRVNGYGFGWSGKLMPIWLGLLRSDIMLETTCTRNGVMATCDPYCCWKQVEINTIASGFGWLGPSSAAIQSGKFVASRTSSWFVCTSSTAEHELSKIINNGPVFDRVSNMTGEFRGLKTITQKQRPLAIYVHCGNHSLNLALQDCVKNILFLCDALQRINNIEVLLQSSPKRKTLFSNICQR</sequence>
<evidence type="ECO:0000313" key="2">
    <source>
        <dbReference type="Proteomes" id="UP001159363"/>
    </source>
</evidence>
<dbReference type="InterPro" id="IPR005615">
    <property type="entry name" value="Glutathione_synthase"/>
</dbReference>
<proteinExistence type="predicted"/>
<keyword evidence="2" id="KW-1185">Reference proteome</keyword>
<dbReference type="Gene3D" id="3.30.470.20">
    <property type="entry name" value="ATP-grasp fold, B domain"/>
    <property type="match status" value="1"/>
</dbReference>